<dbReference type="Gene3D" id="3.40.50.2000">
    <property type="entry name" value="Glycogen Phosphorylase B"/>
    <property type="match status" value="3"/>
</dbReference>
<keyword evidence="2" id="KW-0808">Transferase</keyword>
<name>A0A8T2ZVZ7_POPDE</name>
<dbReference type="PANTHER" id="PTHR48047">
    <property type="entry name" value="GLYCOSYLTRANSFERASE"/>
    <property type="match status" value="1"/>
</dbReference>
<evidence type="ECO:0000256" key="2">
    <source>
        <dbReference type="ARBA" id="ARBA00022676"/>
    </source>
</evidence>
<evidence type="ECO:0000313" key="4">
    <source>
        <dbReference type="EMBL" id="KAH8521576.1"/>
    </source>
</evidence>
<dbReference type="Proteomes" id="UP000807159">
    <property type="component" value="Chromosome 1"/>
</dbReference>
<proteinExistence type="inferred from homology"/>
<keyword evidence="5" id="KW-1185">Reference proteome</keyword>
<comment type="caution">
    <text evidence="4">The sequence shown here is derived from an EMBL/GenBank/DDBJ whole genome shotgun (WGS) entry which is preliminary data.</text>
</comment>
<dbReference type="SUPFAM" id="SSF53756">
    <property type="entry name" value="UDP-Glycosyltransferase/glycogen phosphorylase"/>
    <property type="match status" value="1"/>
</dbReference>
<evidence type="ECO:0000313" key="5">
    <source>
        <dbReference type="Proteomes" id="UP000807159"/>
    </source>
</evidence>
<dbReference type="PANTHER" id="PTHR48047:SF131">
    <property type="entry name" value="GLYCOSYLTRANSFERASE"/>
    <property type="match status" value="1"/>
</dbReference>
<feature type="region of interest" description="Disordered" evidence="3">
    <location>
        <begin position="173"/>
        <end position="239"/>
    </location>
</feature>
<dbReference type="AlphaFoldDB" id="A0A8T2ZVZ7"/>
<evidence type="ECO:0000256" key="3">
    <source>
        <dbReference type="SAM" id="MobiDB-lite"/>
    </source>
</evidence>
<organism evidence="4 5">
    <name type="scientific">Populus deltoides</name>
    <name type="common">Eastern poplar</name>
    <name type="synonym">Eastern cottonwood</name>
    <dbReference type="NCBI Taxonomy" id="3696"/>
    <lineage>
        <taxon>Eukaryota</taxon>
        <taxon>Viridiplantae</taxon>
        <taxon>Streptophyta</taxon>
        <taxon>Embryophyta</taxon>
        <taxon>Tracheophyta</taxon>
        <taxon>Spermatophyta</taxon>
        <taxon>Magnoliopsida</taxon>
        <taxon>eudicotyledons</taxon>
        <taxon>Gunneridae</taxon>
        <taxon>Pentapetalae</taxon>
        <taxon>rosids</taxon>
        <taxon>fabids</taxon>
        <taxon>Malpighiales</taxon>
        <taxon>Salicaceae</taxon>
        <taxon>Saliceae</taxon>
        <taxon>Populus</taxon>
    </lineage>
</organism>
<evidence type="ECO:0000256" key="1">
    <source>
        <dbReference type="ARBA" id="ARBA00009995"/>
    </source>
</evidence>
<comment type="similarity">
    <text evidence="1">Belongs to the UDP-glycosyltransferase family.</text>
</comment>
<accession>A0A8T2ZVZ7</accession>
<gene>
    <name evidence="4" type="ORF">H0E87_002570</name>
</gene>
<reference evidence="4" key="1">
    <citation type="journal article" date="2021" name="J. Hered.">
        <title>Genome Assembly of Salicaceae Populus deltoides (Eastern Cottonwood) I-69 Based on Nanopore Sequencing and Hi-C Technologies.</title>
        <authorList>
            <person name="Bai S."/>
            <person name="Wu H."/>
            <person name="Zhang J."/>
            <person name="Pan Z."/>
            <person name="Zhao W."/>
            <person name="Li Z."/>
            <person name="Tong C."/>
        </authorList>
    </citation>
    <scope>NUCLEOTIDE SEQUENCE</scope>
    <source>
        <tissue evidence="4">Leaf</tissue>
    </source>
</reference>
<feature type="compositionally biased region" description="Pro residues" evidence="3">
    <location>
        <begin position="190"/>
        <end position="224"/>
    </location>
</feature>
<dbReference type="GO" id="GO:0035251">
    <property type="term" value="F:UDP-glucosyltransferase activity"/>
    <property type="evidence" value="ECO:0007669"/>
    <property type="project" value="TreeGrafter"/>
</dbReference>
<keyword evidence="2" id="KW-0328">Glycosyltransferase</keyword>
<sequence>MTQEIWVVPFFGQGHLLPSMELCKHVASRNFRTTLIIPSNFSSAVPSSIHQYPLLEIAELPSSPPPLQQHPGPDPLLPPHKHDNQMAQSLENLISTRSLNPVSRQPACVIVDVMMSWTAEVFAKFEVPTIGFFTSGACSAAMEYAMWKAHLDDLKPGEIRLLQGLPEEMALTHSDLKSRPHRPPGGRGGPPGPMGGPPGPMGGPPGPMGGPPGPMGGFPGPPGDVGPSKMMGPPKPGAPPPWLEEVKGSIAYMINTCDDLEHPFIQYLVDQVKKPVWDIGPLLPELYWKSAGSLLHDHEIRTSRGSNVTEEEVIAWLDSKPPGSAVYVSFGSEVGLEMEENRHLANALEALNRPFIWVIQPGSGRPGPPPGLPSADTEEDYFPHDLDKRGVKHLKVGCMISDDFSQSIKKDDIIKRIESLMRDEDVKKRAALLSAKFKHGFPASSVDSLDAFRDFINQKGSRLSSAT</sequence>
<protein>
    <submittedName>
        <fullName evidence="4">Uncharacterized protein</fullName>
    </submittedName>
</protein>
<dbReference type="EMBL" id="JACEGQ020000001">
    <property type="protein sequence ID" value="KAH8521576.1"/>
    <property type="molecule type" value="Genomic_DNA"/>
</dbReference>